<comment type="similarity">
    <text evidence="8">Belongs to the Nup188 family.</text>
</comment>
<evidence type="ECO:0000313" key="15">
    <source>
        <dbReference type="Proteomes" id="UP000799536"/>
    </source>
</evidence>
<evidence type="ECO:0000256" key="5">
    <source>
        <dbReference type="ARBA" id="ARBA00023010"/>
    </source>
</evidence>
<keyword evidence="2" id="KW-0813">Transport</keyword>
<dbReference type="PANTHER" id="PTHR31431:SF1">
    <property type="entry name" value="NUCLEOPORIN NUP188"/>
    <property type="match status" value="1"/>
</dbReference>
<dbReference type="InterPro" id="IPR044840">
    <property type="entry name" value="Nup188"/>
</dbReference>
<evidence type="ECO:0000259" key="13">
    <source>
        <dbReference type="Pfam" id="PF21093"/>
    </source>
</evidence>
<feature type="domain" description="Nuclear pore protein Nup188 C-terminal" evidence="12">
    <location>
        <begin position="1492"/>
        <end position="1882"/>
    </location>
</feature>
<dbReference type="EMBL" id="ML993909">
    <property type="protein sequence ID" value="KAF2203224.1"/>
    <property type="molecule type" value="Genomic_DNA"/>
</dbReference>
<dbReference type="GO" id="GO:0051028">
    <property type="term" value="P:mRNA transport"/>
    <property type="evidence" value="ECO:0007669"/>
    <property type="project" value="UniProtKB-KW"/>
</dbReference>
<keyword evidence="7" id="KW-0539">Nucleus</keyword>
<comment type="caution">
    <text evidence="14">The sequence shown here is derived from an EMBL/GenBank/DDBJ whole genome shotgun (WGS) entry which is preliminary data.</text>
</comment>
<evidence type="ECO:0000259" key="11">
    <source>
        <dbReference type="Pfam" id="PF10487"/>
    </source>
</evidence>
<dbReference type="OrthoDB" id="102511at2759"/>
<organism evidence="14 15">
    <name type="scientific">Delitschia confertaspora ATCC 74209</name>
    <dbReference type="NCBI Taxonomy" id="1513339"/>
    <lineage>
        <taxon>Eukaryota</taxon>
        <taxon>Fungi</taxon>
        <taxon>Dikarya</taxon>
        <taxon>Ascomycota</taxon>
        <taxon>Pezizomycotina</taxon>
        <taxon>Dothideomycetes</taxon>
        <taxon>Pleosporomycetidae</taxon>
        <taxon>Pleosporales</taxon>
        <taxon>Delitschiaceae</taxon>
        <taxon>Delitschia</taxon>
    </lineage>
</organism>
<evidence type="ECO:0000259" key="12">
    <source>
        <dbReference type="Pfam" id="PF18378"/>
    </source>
</evidence>
<evidence type="ECO:0000256" key="4">
    <source>
        <dbReference type="ARBA" id="ARBA00022927"/>
    </source>
</evidence>
<keyword evidence="4" id="KW-0653">Protein transport</keyword>
<evidence type="ECO:0000313" key="14">
    <source>
        <dbReference type="EMBL" id="KAF2203224.1"/>
    </source>
</evidence>
<dbReference type="Pfam" id="PF21093">
    <property type="entry name" value="Nup188_N-subdom_III"/>
    <property type="match status" value="1"/>
</dbReference>
<keyword evidence="15" id="KW-1185">Reference proteome</keyword>
<proteinExistence type="inferred from homology"/>
<dbReference type="Pfam" id="PF18378">
    <property type="entry name" value="Nup188_C"/>
    <property type="match status" value="1"/>
</dbReference>
<dbReference type="InterPro" id="IPR018864">
    <property type="entry name" value="Nucleoporin_Nup188_N"/>
</dbReference>
<evidence type="ECO:0000256" key="7">
    <source>
        <dbReference type="ARBA" id="ARBA00023242"/>
    </source>
</evidence>
<evidence type="ECO:0000256" key="3">
    <source>
        <dbReference type="ARBA" id="ARBA00022816"/>
    </source>
</evidence>
<evidence type="ECO:0000256" key="6">
    <source>
        <dbReference type="ARBA" id="ARBA00023132"/>
    </source>
</evidence>
<protein>
    <recommendedName>
        <fullName evidence="9">Nucleoporin NUP188</fullName>
    </recommendedName>
</protein>
<dbReference type="GO" id="GO:0044611">
    <property type="term" value="C:nuclear pore inner ring"/>
    <property type="evidence" value="ECO:0007669"/>
    <property type="project" value="TreeGrafter"/>
</dbReference>
<sequence length="1889" mass="208327">MAPIKPQGNVYYPSLAECFSGEQQLLSWEAAYSALCSPETASKSETLRAFLSDDDTIDILSNALNPFNPPDQRSKSKFETDTAPIQVTASANGDYNIDEIKADSLWLSEQTKLSEPAALRIAILEWQARPAAQLLSGLTEEEASNVQEAAGISHLGTSTFVTNTSILTAPGGLVSDSSNQFDSPDQRRLRLLNIYLSERTYILRICQVLVCWGAAKDLRLGYGKDYRVCDEWLEELGQKIVQKQLASSSGNSQQASFLSQCLKAIDATLANLEQACPWTVSDNILEVTDEKWRTAQATELVHILHLTVAHIDLFTPKFVPANIMLEWFDSMARRNFFVAFQLPLPSQQPLVQLVHLLISVISSAILKVDIVLDDLETGNYTRWDQSDYVLNPTLLEEITNTFGYAERDLGPNPGTPAAFSWSVITYRLAAQIAAISQEREEQGEEKDPAHLQPIEYAVQGLERCQGNEFFGQNLAYAVLAEMCSNHNIFDLVTQLVSVAMSVWGTDVDKISRDGMRRIHMQLIRASLGSEVVTYSPEIIGAACTILNGNRTSWAWVDTAEVQADPITSYFLKDTAVLRPALLGEAQLRYPYETIPLMKFCSALIRGEKPAHEALPGVAAILLRTATLMQTLPQGFNEYRLIREEENANYIALSVDLPQFSSRLASKMLGSGREGGAALSTQRRMMGATAYMSPDDFIVIPAETEGRIVDDTAQPFVAVWHYPHSALKLLVILLSTFMVGSSQVEYASQEPISLENATEIVGFFADLLNWSVRASRQLDDATARSTELLEAMDIGVHHTHDTVNIVLAIFEQELLNQVQQPGNEASLELLVNCTRFITALIEISPARVWPWLTRSRLLESDGRGGSLASILIGTEMVIGRYDFLIGCIRMFQSLIEDAVDRAVARKASTKAIARFGVAPTSASGASEKAMSTTLLTFGRTLASIFESSLSWKYIRVEDRLQINIGLTRAFTAILEYAYSVDDSPQVSAKLTGLLAPIAQYITDFFISSAENDLPTNPILASLLSATDLHNPSILTSSMELWGRQTQAALMFSNTITRVATLLNRPWTHLEQQLFKATPLLARLYATNDMYKSPVVLLFESLVRGAVRNLDSLPSSATQKNGGKETPTQPPSLLGHLGPKTAKNFLSILSLLDRPLNIIDIQTNVWDLLAAVVSCKQQWFALYLLTGTTPRQSARSKTTTGSGPTRSKALLTYALDELSSIDISTPRKTVAMLEFVSLAQNNWSWAMGGLRQHKRFIQGLLGFLKGLEHKDVKTEAEIIQRAYENKIAALISEILAMYIHSSRQIGDYAPLKEVIPNLDYLEKCGLELPSYNTSLHANLRRNIESRFQGSSLANFKRTTLGPAQFGSSYFYNLDLADKLLGFDASWLGRRGQGFRDEVVRANINLSLVESQVQLLQGWKLLALELGNSVTRDDHLPKILANVVRDCMIANTESALPEALFGRLMLLRAELAFALLQKMVVLKVDGEGAVVARRLLNVVWTAIRSSTPDFDNVFSSDHVDYYRLLLRILFLSLHFHLSSPTASAQDQDFRQSFRASIPSKENRLVEAISTQLLEILSEVVAKGFRNLATQLHSEPDSVSPSDFGLVTAILQTILQIPEMGLYQSQIALVFSNSNTVRYATSLFSWSDRLAVENMPSSRPSSASAGGDPIYGELSLLFLLSLSSIPLLAETMAVEGVLSQLASANLMNYFRRPGGMGPFDNPPRVFSIWARGVLPLLLNLLQAVGAPIAAEIFAFLNQFPAQLSRASNALSPSSRHRDSSRVTFSLASEIHSLALIWKIVEEFRRQATSLGIQAGDIPVLEGWEAENVKEDVEGALARLAGLRDRIVPGDEREVELAGRLVVGGVEGETELERRVVRELKGVGECLGIGGNSA</sequence>
<evidence type="ECO:0000256" key="9">
    <source>
        <dbReference type="ARBA" id="ARBA00040174"/>
    </source>
</evidence>
<feature type="domain" description="Nucleoporin Nup188 N-terminal subdomain III" evidence="13">
    <location>
        <begin position="779"/>
        <end position="1185"/>
    </location>
</feature>
<dbReference type="PANTHER" id="PTHR31431">
    <property type="entry name" value="NUCLEOPORIN NUP188 HOMOLOG"/>
    <property type="match status" value="1"/>
</dbReference>
<dbReference type="InterPro" id="IPR048883">
    <property type="entry name" value="Nup188_N-subdom_III"/>
</dbReference>
<gene>
    <name evidence="14" type="ORF">GQ43DRAFT_479228</name>
</gene>
<evidence type="ECO:0000256" key="2">
    <source>
        <dbReference type="ARBA" id="ARBA00022448"/>
    </source>
</evidence>
<dbReference type="Proteomes" id="UP000799536">
    <property type="component" value="Unassembled WGS sequence"/>
</dbReference>
<evidence type="ECO:0000256" key="1">
    <source>
        <dbReference type="ARBA" id="ARBA00004567"/>
    </source>
</evidence>
<evidence type="ECO:0000256" key="10">
    <source>
        <dbReference type="SAM" id="MobiDB-lite"/>
    </source>
</evidence>
<comment type="subcellular location">
    <subcellularLocation>
        <location evidence="1">Nucleus</location>
        <location evidence="1">Nuclear pore complex</location>
    </subcellularLocation>
</comment>
<keyword evidence="5" id="KW-0811">Translocation</keyword>
<dbReference type="Pfam" id="PF10487">
    <property type="entry name" value="Nup188_N"/>
    <property type="match status" value="1"/>
</dbReference>
<feature type="domain" description="Nucleoporin Nup188 N-terminal" evidence="11">
    <location>
        <begin position="185"/>
        <end position="439"/>
    </location>
</feature>
<accession>A0A9P4JU30</accession>
<dbReference type="GO" id="GO:0017056">
    <property type="term" value="F:structural constituent of nuclear pore"/>
    <property type="evidence" value="ECO:0007669"/>
    <property type="project" value="InterPro"/>
</dbReference>
<name>A0A9P4JU30_9PLEO</name>
<keyword evidence="6" id="KW-0906">Nuclear pore complex</keyword>
<reference evidence="14" key="1">
    <citation type="journal article" date="2020" name="Stud. Mycol.">
        <title>101 Dothideomycetes genomes: a test case for predicting lifestyles and emergence of pathogens.</title>
        <authorList>
            <person name="Haridas S."/>
            <person name="Albert R."/>
            <person name="Binder M."/>
            <person name="Bloem J."/>
            <person name="Labutti K."/>
            <person name="Salamov A."/>
            <person name="Andreopoulos B."/>
            <person name="Baker S."/>
            <person name="Barry K."/>
            <person name="Bills G."/>
            <person name="Bluhm B."/>
            <person name="Cannon C."/>
            <person name="Castanera R."/>
            <person name="Culley D."/>
            <person name="Daum C."/>
            <person name="Ezra D."/>
            <person name="Gonzalez J."/>
            <person name="Henrissat B."/>
            <person name="Kuo A."/>
            <person name="Liang C."/>
            <person name="Lipzen A."/>
            <person name="Lutzoni F."/>
            <person name="Magnuson J."/>
            <person name="Mondo S."/>
            <person name="Nolan M."/>
            <person name="Ohm R."/>
            <person name="Pangilinan J."/>
            <person name="Park H.-J."/>
            <person name="Ramirez L."/>
            <person name="Alfaro M."/>
            <person name="Sun H."/>
            <person name="Tritt A."/>
            <person name="Yoshinaga Y."/>
            <person name="Zwiers L.-H."/>
            <person name="Turgeon B."/>
            <person name="Goodwin S."/>
            <person name="Spatafora J."/>
            <person name="Crous P."/>
            <person name="Grigoriev I."/>
        </authorList>
    </citation>
    <scope>NUCLEOTIDE SEQUENCE</scope>
    <source>
        <strain evidence="14">ATCC 74209</strain>
    </source>
</reference>
<dbReference type="GO" id="GO:0006405">
    <property type="term" value="P:RNA export from nucleus"/>
    <property type="evidence" value="ECO:0007669"/>
    <property type="project" value="TreeGrafter"/>
</dbReference>
<dbReference type="InterPro" id="IPR041634">
    <property type="entry name" value="Nup188_C"/>
</dbReference>
<feature type="region of interest" description="Disordered" evidence="10">
    <location>
        <begin position="1111"/>
        <end position="1133"/>
    </location>
</feature>
<keyword evidence="3" id="KW-0509">mRNA transport</keyword>
<dbReference type="GO" id="GO:0006606">
    <property type="term" value="P:protein import into nucleus"/>
    <property type="evidence" value="ECO:0007669"/>
    <property type="project" value="TreeGrafter"/>
</dbReference>
<dbReference type="Gene3D" id="1.25.10.70">
    <property type="match status" value="1"/>
</dbReference>
<dbReference type="Pfam" id="PF21094">
    <property type="entry name" value="Nup188_SH3-like"/>
    <property type="match status" value="1"/>
</dbReference>
<evidence type="ECO:0000256" key="8">
    <source>
        <dbReference type="ARBA" id="ARBA00038387"/>
    </source>
</evidence>